<evidence type="ECO:0000313" key="4">
    <source>
        <dbReference type="Proteomes" id="UP000234483"/>
    </source>
</evidence>
<name>A0A2N5CW61_9CAUL</name>
<feature type="transmembrane region" description="Helical" evidence="1">
    <location>
        <begin position="112"/>
        <end position="130"/>
    </location>
</feature>
<feature type="transmembrane region" description="Helical" evidence="1">
    <location>
        <begin position="76"/>
        <end position="92"/>
    </location>
</feature>
<dbReference type="KEGG" id="cfh:C1707_01000"/>
<organism evidence="3 4">
    <name type="scientific">Caulobacter flavus</name>
    <dbReference type="NCBI Taxonomy" id="1679497"/>
    <lineage>
        <taxon>Bacteria</taxon>
        <taxon>Pseudomonadati</taxon>
        <taxon>Pseudomonadota</taxon>
        <taxon>Alphaproteobacteria</taxon>
        <taxon>Caulobacterales</taxon>
        <taxon>Caulobacteraceae</taxon>
        <taxon>Caulobacter</taxon>
    </lineage>
</organism>
<dbReference type="Proteomes" id="UP000234483">
    <property type="component" value="Unassembled WGS sequence"/>
</dbReference>
<evidence type="ECO:0000313" key="5">
    <source>
        <dbReference type="Proteomes" id="UP000281192"/>
    </source>
</evidence>
<keyword evidence="1" id="KW-1133">Transmembrane helix</keyword>
<keyword evidence="5" id="KW-1185">Reference proteome</keyword>
<accession>A0A2N5CW61</accession>
<feature type="transmembrane region" description="Helical" evidence="1">
    <location>
        <begin position="44"/>
        <end position="64"/>
    </location>
</feature>
<reference evidence="3 4" key="1">
    <citation type="submission" date="2017-12" db="EMBL/GenBank/DDBJ databases">
        <title>The genome sequence of Caulobacter flavus CGMCC1 15093.</title>
        <authorList>
            <person name="Gao J."/>
            <person name="Mao X."/>
            <person name="Sun J."/>
        </authorList>
    </citation>
    <scope>NUCLEOTIDE SEQUENCE [LARGE SCALE GENOMIC DNA]</scope>
    <source>
        <strain evidence="3 4">CGMCC1 15093</strain>
    </source>
</reference>
<sequence length="136" mass="14599">MLRYALGYLATAVVFLALDAVWLTQMADRLYRPRIGALMADTPSLPPAVAFYLIYIGAVTWFAITPALRPDGGWPRLLANAALFGLAAYATYDLTNQATLKTWSTAVTLADMAWGAFVTTAAASAGYFVASRIGAR</sequence>
<dbReference type="Proteomes" id="UP000281192">
    <property type="component" value="Chromosome"/>
</dbReference>
<keyword evidence="1" id="KW-0472">Membrane</keyword>
<dbReference type="InterPro" id="IPR018687">
    <property type="entry name" value="DUF2177_membr"/>
</dbReference>
<evidence type="ECO:0000313" key="2">
    <source>
        <dbReference type="EMBL" id="AYV44947.1"/>
    </source>
</evidence>
<protein>
    <submittedName>
        <fullName evidence="3">DUF2177 domain-containing protein</fullName>
    </submittedName>
</protein>
<keyword evidence="1" id="KW-0812">Transmembrane</keyword>
<dbReference type="AlphaFoldDB" id="A0A2N5CW61"/>
<reference evidence="2 5" key="2">
    <citation type="submission" date="2018-01" db="EMBL/GenBank/DDBJ databases">
        <title>Complete genome sequence of Caulobacter flavus RHGG3.</title>
        <authorList>
            <person name="Yang E."/>
        </authorList>
    </citation>
    <scope>NUCLEOTIDE SEQUENCE [LARGE SCALE GENOMIC DNA]</scope>
    <source>
        <strain evidence="2 5">RHGG3</strain>
    </source>
</reference>
<dbReference type="Pfam" id="PF09945">
    <property type="entry name" value="DUF2177"/>
    <property type="match status" value="1"/>
</dbReference>
<dbReference type="EMBL" id="CP026100">
    <property type="protein sequence ID" value="AYV44947.1"/>
    <property type="molecule type" value="Genomic_DNA"/>
</dbReference>
<dbReference type="OrthoDB" id="166547at2"/>
<evidence type="ECO:0000256" key="1">
    <source>
        <dbReference type="SAM" id="Phobius"/>
    </source>
</evidence>
<proteinExistence type="predicted"/>
<gene>
    <name evidence="2" type="ORF">C1707_01000</name>
    <name evidence="3" type="ORF">CFHF_06885</name>
</gene>
<evidence type="ECO:0000313" key="3">
    <source>
        <dbReference type="EMBL" id="PLR18048.1"/>
    </source>
</evidence>
<dbReference type="RefSeq" id="WP_101712284.1">
    <property type="nucleotide sequence ID" value="NZ_CP026100.1"/>
</dbReference>
<dbReference type="EMBL" id="PJRQ01000012">
    <property type="protein sequence ID" value="PLR18048.1"/>
    <property type="molecule type" value="Genomic_DNA"/>
</dbReference>